<accession>A0ABW7B949</accession>
<dbReference type="Proteomes" id="UP001604267">
    <property type="component" value="Unassembled WGS sequence"/>
</dbReference>
<reference evidence="2 3" key="1">
    <citation type="submission" date="2024-10" db="EMBL/GenBank/DDBJ databases">
        <title>The Natural Products Discovery Center: Release of the First 8490 Sequenced Strains for Exploring Actinobacteria Biosynthetic Diversity.</title>
        <authorList>
            <person name="Kalkreuter E."/>
            <person name="Kautsar S.A."/>
            <person name="Yang D."/>
            <person name="Bader C.D."/>
            <person name="Teijaro C.N."/>
            <person name="Fluegel L."/>
            <person name="Davis C.M."/>
            <person name="Simpson J.R."/>
            <person name="Lauterbach L."/>
            <person name="Steele A.D."/>
            <person name="Gui C."/>
            <person name="Meng S."/>
            <person name="Li G."/>
            <person name="Viehrig K."/>
            <person name="Ye F."/>
            <person name="Su P."/>
            <person name="Kiefer A.F."/>
            <person name="Nichols A."/>
            <person name="Cepeda A.J."/>
            <person name="Yan W."/>
            <person name="Fan B."/>
            <person name="Jiang Y."/>
            <person name="Adhikari A."/>
            <person name="Zheng C.-J."/>
            <person name="Schuster L."/>
            <person name="Cowan T.M."/>
            <person name="Smanski M.J."/>
            <person name="Chevrette M.G."/>
            <person name="De Carvalho L.P.S."/>
            <person name="Shen B."/>
        </authorList>
    </citation>
    <scope>NUCLEOTIDE SEQUENCE [LARGE SCALE GENOMIC DNA]</scope>
    <source>
        <strain evidence="2 3">NPDC048320</strain>
    </source>
</reference>
<dbReference type="Pfam" id="PF18616">
    <property type="entry name" value="CdiI_3"/>
    <property type="match status" value="1"/>
</dbReference>
<evidence type="ECO:0000313" key="3">
    <source>
        <dbReference type="Proteomes" id="UP001604267"/>
    </source>
</evidence>
<evidence type="ECO:0000256" key="1">
    <source>
        <dbReference type="SAM" id="MobiDB-lite"/>
    </source>
</evidence>
<name>A0ABW7B949_9ACTN</name>
<dbReference type="EMBL" id="JBICYV010000012">
    <property type="protein sequence ID" value="MFG3013708.1"/>
    <property type="molecule type" value="Genomic_DNA"/>
</dbReference>
<feature type="compositionally biased region" description="Low complexity" evidence="1">
    <location>
        <begin position="197"/>
        <end position="221"/>
    </location>
</feature>
<feature type="region of interest" description="Disordered" evidence="1">
    <location>
        <begin position="195"/>
        <end position="224"/>
    </location>
</feature>
<comment type="caution">
    <text evidence="2">The sequence shown here is derived from an EMBL/GenBank/DDBJ whole genome shotgun (WGS) entry which is preliminary data.</text>
</comment>
<sequence>MSRMDRLLHLDRTLNELDPPAWAPPAADATHLVRKVHALRRVPLGKLGPADLRTLLSQQVALPYVLPLAVRLLLEEPLLDAYFYEGDLLLAAVNAPASAWARLPDLGTRLCTVIRALPETAVARLPSGATEELARFVTRADSLPPPGRDRLRATDEEPWQGPWQGPAPARRALDLFTGPVDGEEDRYDRVVTRARHGAAGSGTRKRTAATGRGSRGRGVSAYRDALRSRSRHDPWVSRFARRVAELIETGDAQCETSSWEAVTGWCGNSARAAWGRCGKHRTSRCAGLSRSR</sequence>
<proteinExistence type="predicted"/>
<evidence type="ECO:0000313" key="2">
    <source>
        <dbReference type="EMBL" id="MFG3013708.1"/>
    </source>
</evidence>
<organism evidence="2 3">
    <name type="scientific">Streptomyces cinerochromogenes</name>
    <dbReference type="NCBI Taxonomy" id="66422"/>
    <lineage>
        <taxon>Bacteria</taxon>
        <taxon>Bacillati</taxon>
        <taxon>Actinomycetota</taxon>
        <taxon>Actinomycetes</taxon>
        <taxon>Kitasatosporales</taxon>
        <taxon>Streptomycetaceae</taxon>
        <taxon>Streptomyces</taxon>
    </lineage>
</organism>
<protein>
    <submittedName>
        <fullName evidence="2">Contact-dependent growth inhibition system immunity protein</fullName>
    </submittedName>
</protein>
<keyword evidence="3" id="KW-1185">Reference proteome</keyword>
<dbReference type="InterPro" id="IPR040547">
    <property type="entry name" value="CdiI"/>
</dbReference>
<feature type="region of interest" description="Disordered" evidence="1">
    <location>
        <begin position="144"/>
        <end position="170"/>
    </location>
</feature>
<dbReference type="RefSeq" id="WP_392819668.1">
    <property type="nucleotide sequence ID" value="NZ_JBICYV010000012.1"/>
</dbReference>
<gene>
    <name evidence="2" type="ORF">ACGFZB_25345</name>
</gene>
<dbReference type="CDD" id="cd20691">
    <property type="entry name" value="CdiI_EC536-like"/>
    <property type="match status" value="1"/>
</dbReference>